<evidence type="ECO:0000256" key="6">
    <source>
        <dbReference type="ARBA" id="ARBA00022519"/>
    </source>
</evidence>
<dbReference type="PANTHER" id="PTHR39583">
    <property type="entry name" value="TYPE II SECRETION SYSTEM PROTEIN J-RELATED"/>
    <property type="match status" value="1"/>
</dbReference>
<feature type="transmembrane region" description="Helical" evidence="10">
    <location>
        <begin position="7"/>
        <end position="28"/>
    </location>
</feature>
<keyword evidence="8 10" id="KW-1133">Transmembrane helix</keyword>
<comment type="similarity">
    <text evidence="2">Belongs to the GSP J family.</text>
</comment>
<keyword evidence="9 10" id="KW-0472">Membrane</keyword>
<evidence type="ECO:0000256" key="8">
    <source>
        <dbReference type="ARBA" id="ARBA00022989"/>
    </source>
</evidence>
<dbReference type="InterPro" id="IPR051621">
    <property type="entry name" value="T2SS_protein_J"/>
</dbReference>
<evidence type="ECO:0000256" key="3">
    <source>
        <dbReference type="ARBA" id="ARBA00021539"/>
    </source>
</evidence>
<evidence type="ECO:0000256" key="2">
    <source>
        <dbReference type="ARBA" id="ARBA00011084"/>
    </source>
</evidence>
<dbReference type="GO" id="GO:0005886">
    <property type="term" value="C:plasma membrane"/>
    <property type="evidence" value="ECO:0007669"/>
    <property type="project" value="UniProtKB-SubCell"/>
</dbReference>
<reference evidence="11 12" key="1">
    <citation type="submission" date="2019-02" db="EMBL/GenBank/DDBJ databases">
        <title>Prokaryotic population dynamics and viral predation in marine succession experiment using metagenomics: the confinement effect.</title>
        <authorList>
            <person name="Haro-Moreno J.M."/>
            <person name="Rodriguez-Valera F."/>
            <person name="Lopez-Perez M."/>
        </authorList>
    </citation>
    <scope>NUCLEOTIDE SEQUENCE [LARGE SCALE GENOMIC DNA]</scope>
    <source>
        <strain evidence="11">MED-G160</strain>
    </source>
</reference>
<dbReference type="AlphaFoldDB" id="A0A520N0M3"/>
<gene>
    <name evidence="11" type="ORF">EVA93_03575</name>
</gene>
<keyword evidence="5" id="KW-0488">Methylation</keyword>
<dbReference type="EMBL" id="SHBF01000020">
    <property type="protein sequence ID" value="RZO27024.1"/>
    <property type="molecule type" value="Genomic_DNA"/>
</dbReference>
<evidence type="ECO:0000313" key="12">
    <source>
        <dbReference type="Proteomes" id="UP000318710"/>
    </source>
</evidence>
<dbReference type="Gene3D" id="3.10.610.10">
    <property type="entry name" value="GSPII I/J protein-like"/>
    <property type="match status" value="1"/>
</dbReference>
<keyword evidence="6" id="KW-0997">Cell inner membrane</keyword>
<protein>
    <recommendedName>
        <fullName evidence="3">Type II secretion system protein J</fullName>
    </recommendedName>
</protein>
<proteinExistence type="inferred from homology"/>
<evidence type="ECO:0000256" key="5">
    <source>
        <dbReference type="ARBA" id="ARBA00022481"/>
    </source>
</evidence>
<dbReference type="GO" id="GO:0015627">
    <property type="term" value="C:type II protein secretion system complex"/>
    <property type="evidence" value="ECO:0007669"/>
    <property type="project" value="InterPro"/>
</dbReference>
<sequence>MKKGFTLIEILVSLVILSMIAVISSNILQSSIEIERTSSERLKVSRSLNLSSIILKRDIRQIINVPLKDNFGNPMNLTFLGSNLDKKISFNTQIKSISNKISPVKRVEYGLENNNLIRKQFFSPNPINIDESFKTNLIEEVSEIDISFLHEKMWYQEWPVDPITQRKIPELIKLEFTKNNKEYTWIIEPNFDYVFKY</sequence>
<dbReference type="PANTHER" id="PTHR39583:SF2">
    <property type="entry name" value="TYPE II SECRETION SYSTEM PROTEIN J"/>
    <property type="match status" value="1"/>
</dbReference>
<evidence type="ECO:0000256" key="9">
    <source>
        <dbReference type="ARBA" id="ARBA00023136"/>
    </source>
</evidence>
<dbReference type="Pfam" id="PF11612">
    <property type="entry name" value="T2SSJ"/>
    <property type="match status" value="1"/>
</dbReference>
<dbReference type="NCBIfam" id="TIGR02532">
    <property type="entry name" value="IV_pilin_GFxxxE"/>
    <property type="match status" value="1"/>
</dbReference>
<dbReference type="Pfam" id="PF07963">
    <property type="entry name" value="N_methyl"/>
    <property type="match status" value="1"/>
</dbReference>
<keyword evidence="4" id="KW-1003">Cell membrane</keyword>
<evidence type="ECO:0000256" key="7">
    <source>
        <dbReference type="ARBA" id="ARBA00022692"/>
    </source>
</evidence>
<dbReference type="GO" id="GO:0015628">
    <property type="term" value="P:protein secretion by the type II secretion system"/>
    <property type="evidence" value="ECO:0007669"/>
    <property type="project" value="InterPro"/>
</dbReference>
<keyword evidence="7 10" id="KW-0812">Transmembrane</keyword>
<accession>A0A520N0M3</accession>
<organism evidence="11 12">
    <name type="scientific">SAR86 cluster bacterium</name>
    <dbReference type="NCBI Taxonomy" id="2030880"/>
    <lineage>
        <taxon>Bacteria</taxon>
        <taxon>Pseudomonadati</taxon>
        <taxon>Pseudomonadota</taxon>
        <taxon>Gammaproteobacteria</taxon>
        <taxon>SAR86 cluster</taxon>
    </lineage>
</organism>
<comment type="caution">
    <text evidence="11">The sequence shown here is derived from an EMBL/GenBank/DDBJ whole genome shotgun (WGS) entry which is preliminary data.</text>
</comment>
<evidence type="ECO:0000313" key="11">
    <source>
        <dbReference type="EMBL" id="RZO27024.1"/>
    </source>
</evidence>
<dbReference type="SUPFAM" id="SSF54523">
    <property type="entry name" value="Pili subunits"/>
    <property type="match status" value="1"/>
</dbReference>
<name>A0A520N0M3_9GAMM</name>
<dbReference type="Proteomes" id="UP000318710">
    <property type="component" value="Unassembled WGS sequence"/>
</dbReference>
<dbReference type="InterPro" id="IPR045584">
    <property type="entry name" value="Pilin-like"/>
</dbReference>
<comment type="subcellular location">
    <subcellularLocation>
        <location evidence="1">Cell inner membrane</location>
        <topology evidence="1">Single-pass membrane protein</topology>
    </subcellularLocation>
</comment>
<dbReference type="InterPro" id="IPR012902">
    <property type="entry name" value="N_methyl_site"/>
</dbReference>
<evidence type="ECO:0000256" key="10">
    <source>
        <dbReference type="SAM" id="Phobius"/>
    </source>
</evidence>
<dbReference type="InterPro" id="IPR010055">
    <property type="entry name" value="T2SS_protein-GspJ"/>
</dbReference>
<dbReference type="PROSITE" id="PS00409">
    <property type="entry name" value="PROKAR_NTER_METHYL"/>
    <property type="match status" value="1"/>
</dbReference>
<evidence type="ECO:0000256" key="1">
    <source>
        <dbReference type="ARBA" id="ARBA00004377"/>
    </source>
</evidence>
<evidence type="ECO:0000256" key="4">
    <source>
        <dbReference type="ARBA" id="ARBA00022475"/>
    </source>
</evidence>